<accession>T0QKJ8</accession>
<evidence type="ECO:0000313" key="1">
    <source>
        <dbReference type="EMBL" id="EQC35241.1"/>
    </source>
</evidence>
<gene>
    <name evidence="1" type="ORF">SDRG_07469</name>
</gene>
<dbReference type="RefSeq" id="XP_008611525.1">
    <property type="nucleotide sequence ID" value="XM_008613303.1"/>
</dbReference>
<dbReference type="OrthoDB" id="64669at2759"/>
<dbReference type="EMBL" id="JH767152">
    <property type="protein sequence ID" value="EQC35241.1"/>
    <property type="molecule type" value="Genomic_DNA"/>
</dbReference>
<proteinExistence type="predicted"/>
<dbReference type="VEuPathDB" id="FungiDB:SDRG_07469"/>
<dbReference type="InterPro" id="IPR016024">
    <property type="entry name" value="ARM-type_fold"/>
</dbReference>
<name>T0QKJ8_SAPDV</name>
<dbReference type="Proteomes" id="UP000030762">
    <property type="component" value="Unassembled WGS sequence"/>
</dbReference>
<dbReference type="InParanoid" id="T0QKJ8"/>
<dbReference type="AlphaFoldDB" id="T0QKJ8"/>
<dbReference type="GeneID" id="19948196"/>
<organism evidence="1 2">
    <name type="scientific">Saprolegnia diclina (strain VS20)</name>
    <dbReference type="NCBI Taxonomy" id="1156394"/>
    <lineage>
        <taxon>Eukaryota</taxon>
        <taxon>Sar</taxon>
        <taxon>Stramenopiles</taxon>
        <taxon>Oomycota</taxon>
        <taxon>Saprolegniomycetes</taxon>
        <taxon>Saprolegniales</taxon>
        <taxon>Saprolegniaceae</taxon>
        <taxon>Saprolegnia</taxon>
    </lineage>
</organism>
<sequence length="252" mass="28070">MEAKTIPELISILHQCEGSLLVEAAVVRLGNLAAFTPLQHQIAAQGGIAALTERLADMDCTRSCATAIFSALANLVVNDTNHHVIGAPSNLDIFLGWYTDDDVPTKLACARLLKNLSMWEFYATELLGRDALPSMARDLFQRQCPSLDDLLLQCWLNMQSTTMSLAQLQTMLDAIEGHTPATERAKETVLRLLLHMSKRDEAFGGFGQHIVACLTSLDYFLLDDDAAHARYGHNELRRWFAEQTDHEKAWDT</sequence>
<dbReference type="InterPro" id="IPR011989">
    <property type="entry name" value="ARM-like"/>
</dbReference>
<keyword evidence="2" id="KW-1185">Reference proteome</keyword>
<dbReference type="SUPFAM" id="SSF48371">
    <property type="entry name" value="ARM repeat"/>
    <property type="match status" value="1"/>
</dbReference>
<reference evidence="1 2" key="1">
    <citation type="submission" date="2012-04" db="EMBL/GenBank/DDBJ databases">
        <title>The Genome Sequence of Saprolegnia declina VS20.</title>
        <authorList>
            <consortium name="The Broad Institute Genome Sequencing Platform"/>
            <person name="Russ C."/>
            <person name="Nusbaum C."/>
            <person name="Tyler B."/>
            <person name="van West P."/>
            <person name="Dieguez-Uribeondo J."/>
            <person name="de Bruijn I."/>
            <person name="Tripathy S."/>
            <person name="Jiang R."/>
            <person name="Young S.K."/>
            <person name="Zeng Q."/>
            <person name="Gargeya S."/>
            <person name="Fitzgerald M."/>
            <person name="Haas B."/>
            <person name="Abouelleil A."/>
            <person name="Alvarado L."/>
            <person name="Arachchi H.M."/>
            <person name="Berlin A."/>
            <person name="Chapman S.B."/>
            <person name="Goldberg J."/>
            <person name="Griggs A."/>
            <person name="Gujja S."/>
            <person name="Hansen M."/>
            <person name="Howarth C."/>
            <person name="Imamovic A."/>
            <person name="Larimer J."/>
            <person name="McCowen C."/>
            <person name="Montmayeur A."/>
            <person name="Murphy C."/>
            <person name="Neiman D."/>
            <person name="Pearson M."/>
            <person name="Priest M."/>
            <person name="Roberts A."/>
            <person name="Saif S."/>
            <person name="Shea T."/>
            <person name="Sisk P."/>
            <person name="Sykes S."/>
            <person name="Wortman J."/>
            <person name="Nusbaum C."/>
            <person name="Birren B."/>
        </authorList>
    </citation>
    <scope>NUCLEOTIDE SEQUENCE [LARGE SCALE GENOMIC DNA]</scope>
    <source>
        <strain evidence="1 2">VS20</strain>
    </source>
</reference>
<evidence type="ECO:0000313" key="2">
    <source>
        <dbReference type="Proteomes" id="UP000030762"/>
    </source>
</evidence>
<dbReference type="OMA" id="HEKAWDT"/>
<protein>
    <submittedName>
        <fullName evidence="1">Uncharacterized protein</fullName>
    </submittedName>
</protein>
<dbReference type="Gene3D" id="1.25.10.10">
    <property type="entry name" value="Leucine-rich Repeat Variant"/>
    <property type="match status" value="1"/>
</dbReference>